<evidence type="ECO:0000256" key="1">
    <source>
        <dbReference type="ARBA" id="ARBA00004141"/>
    </source>
</evidence>
<dbReference type="GO" id="GO:0009922">
    <property type="term" value="F:fatty acid elongase activity"/>
    <property type="evidence" value="ECO:0007669"/>
    <property type="project" value="UniProtKB-EC"/>
</dbReference>
<sequence length="266" mass="32307">MAYVLQKIYDGYEYFFYDIKDERSENFFLIENPPMPISLILIGYVLLIKWGPMYMKERKPFDLKYFMMFYNFLQVTLNSYVSLMAIYRVLIIGEYNYECEPCDYTKTIKGLLLLRLTYYYFLLKVLDLFDTLFIVLRKKDSNLSFLHCYHHFFMVLGTFIAVRWVPGGHSTILGILNSMVHGFMYAYYFATAFRPELKKSLWWKKYITQIQLIQFVLLLIHYLRATLAHDCKYPKFWLWIMVIQNVFMISMFADFYWNAYIKKKQK</sequence>
<evidence type="ECO:0000256" key="2">
    <source>
        <dbReference type="ARBA" id="ARBA00022516"/>
    </source>
</evidence>
<evidence type="ECO:0000313" key="12">
    <source>
        <dbReference type="Proteomes" id="UP001153620"/>
    </source>
</evidence>
<proteinExistence type="inferred from homology"/>
<dbReference type="PANTHER" id="PTHR11157">
    <property type="entry name" value="FATTY ACID ACYL TRANSFERASE-RELATED"/>
    <property type="match status" value="1"/>
</dbReference>
<comment type="subcellular location">
    <subcellularLocation>
        <location evidence="1">Membrane</location>
        <topology evidence="1">Multi-pass membrane protein</topology>
    </subcellularLocation>
</comment>
<dbReference type="Proteomes" id="UP001153620">
    <property type="component" value="Chromosome 3"/>
</dbReference>
<evidence type="ECO:0000256" key="6">
    <source>
        <dbReference type="ARBA" id="ARBA00022989"/>
    </source>
</evidence>
<evidence type="ECO:0000256" key="5">
    <source>
        <dbReference type="ARBA" id="ARBA00022832"/>
    </source>
</evidence>
<protein>
    <recommendedName>
        <fullName evidence="10">Elongation of very long chain fatty acids protein</fullName>
        <ecNumber evidence="10">2.3.1.199</ecNumber>
    </recommendedName>
    <alternativeName>
        <fullName evidence="10">Very-long-chain 3-oxoacyl-CoA synthase</fullName>
    </alternativeName>
</protein>
<evidence type="ECO:0000256" key="9">
    <source>
        <dbReference type="ARBA" id="ARBA00023160"/>
    </source>
</evidence>
<dbReference type="PANTHER" id="PTHR11157:SF116">
    <property type="entry name" value="ELONGATION OF VERY LONG CHAIN FATTY ACIDS PROTEIN-RELATED"/>
    <property type="match status" value="1"/>
</dbReference>
<feature type="transmembrane region" description="Helical" evidence="10">
    <location>
        <begin position="172"/>
        <end position="194"/>
    </location>
</feature>
<keyword evidence="7 10" id="KW-0443">Lipid metabolism</keyword>
<dbReference type="InterPro" id="IPR002076">
    <property type="entry name" value="ELO_fam"/>
</dbReference>
<feature type="transmembrane region" description="Helical" evidence="10">
    <location>
        <begin position="67"/>
        <end position="87"/>
    </location>
</feature>
<dbReference type="GO" id="GO:0034625">
    <property type="term" value="P:fatty acid elongation, monounsaturated fatty acid"/>
    <property type="evidence" value="ECO:0007669"/>
    <property type="project" value="TreeGrafter"/>
</dbReference>
<keyword evidence="2 10" id="KW-0444">Lipid biosynthesis</keyword>
<dbReference type="Pfam" id="PF01151">
    <property type="entry name" value="ELO"/>
    <property type="match status" value="1"/>
</dbReference>
<feature type="transmembrane region" description="Helical" evidence="10">
    <location>
        <begin position="35"/>
        <end position="55"/>
    </location>
</feature>
<keyword evidence="9 10" id="KW-0275">Fatty acid biosynthesis</keyword>
<feature type="transmembrane region" description="Helical" evidence="10">
    <location>
        <begin position="236"/>
        <end position="257"/>
    </location>
</feature>
<evidence type="ECO:0000256" key="4">
    <source>
        <dbReference type="ARBA" id="ARBA00022692"/>
    </source>
</evidence>
<feature type="transmembrane region" description="Helical" evidence="10">
    <location>
        <begin position="148"/>
        <end position="166"/>
    </location>
</feature>
<feature type="transmembrane region" description="Helical" evidence="10">
    <location>
        <begin position="206"/>
        <end position="224"/>
    </location>
</feature>
<dbReference type="GO" id="GO:0005789">
    <property type="term" value="C:endoplasmic reticulum membrane"/>
    <property type="evidence" value="ECO:0007669"/>
    <property type="project" value="TreeGrafter"/>
</dbReference>
<dbReference type="GO" id="GO:0019367">
    <property type="term" value="P:fatty acid elongation, saturated fatty acid"/>
    <property type="evidence" value="ECO:0007669"/>
    <property type="project" value="TreeGrafter"/>
</dbReference>
<accession>A0A9N9WT42</accession>
<keyword evidence="12" id="KW-1185">Reference proteome</keyword>
<comment type="similarity">
    <text evidence="10">Belongs to the ELO family.</text>
</comment>
<keyword evidence="8 10" id="KW-0472">Membrane</keyword>
<dbReference type="GO" id="GO:0034626">
    <property type="term" value="P:fatty acid elongation, polyunsaturated fatty acid"/>
    <property type="evidence" value="ECO:0007669"/>
    <property type="project" value="TreeGrafter"/>
</dbReference>
<evidence type="ECO:0000256" key="3">
    <source>
        <dbReference type="ARBA" id="ARBA00022679"/>
    </source>
</evidence>
<keyword evidence="5 10" id="KW-0276">Fatty acid metabolism</keyword>
<evidence type="ECO:0000256" key="7">
    <source>
        <dbReference type="ARBA" id="ARBA00023098"/>
    </source>
</evidence>
<feature type="transmembrane region" description="Helical" evidence="10">
    <location>
        <begin position="118"/>
        <end position="136"/>
    </location>
</feature>
<reference evidence="11" key="1">
    <citation type="submission" date="2022-01" db="EMBL/GenBank/DDBJ databases">
        <authorList>
            <person name="King R."/>
        </authorList>
    </citation>
    <scope>NUCLEOTIDE SEQUENCE</scope>
</reference>
<dbReference type="EMBL" id="OU895879">
    <property type="protein sequence ID" value="CAG9808074.1"/>
    <property type="molecule type" value="Genomic_DNA"/>
</dbReference>
<dbReference type="GO" id="GO:0042761">
    <property type="term" value="P:very long-chain fatty acid biosynthetic process"/>
    <property type="evidence" value="ECO:0007669"/>
    <property type="project" value="TreeGrafter"/>
</dbReference>
<reference evidence="11" key="2">
    <citation type="submission" date="2022-10" db="EMBL/GenBank/DDBJ databases">
        <authorList>
            <consortium name="ENA_rothamsted_submissions"/>
            <consortium name="culmorum"/>
            <person name="King R."/>
        </authorList>
    </citation>
    <scope>NUCLEOTIDE SEQUENCE</scope>
</reference>
<evidence type="ECO:0000313" key="11">
    <source>
        <dbReference type="EMBL" id="CAG9808074.1"/>
    </source>
</evidence>
<organism evidence="11 12">
    <name type="scientific">Chironomus riparius</name>
    <dbReference type="NCBI Taxonomy" id="315576"/>
    <lineage>
        <taxon>Eukaryota</taxon>
        <taxon>Metazoa</taxon>
        <taxon>Ecdysozoa</taxon>
        <taxon>Arthropoda</taxon>
        <taxon>Hexapoda</taxon>
        <taxon>Insecta</taxon>
        <taxon>Pterygota</taxon>
        <taxon>Neoptera</taxon>
        <taxon>Endopterygota</taxon>
        <taxon>Diptera</taxon>
        <taxon>Nematocera</taxon>
        <taxon>Chironomoidea</taxon>
        <taxon>Chironomidae</taxon>
        <taxon>Chironominae</taxon>
        <taxon>Chironomus</taxon>
    </lineage>
</organism>
<gene>
    <name evidence="11" type="ORF">CHIRRI_LOCUS10920</name>
</gene>
<comment type="catalytic activity">
    <reaction evidence="10">
        <text>a very-long-chain acyl-CoA + malonyl-CoA + H(+) = a very-long-chain 3-oxoacyl-CoA + CO2 + CoA</text>
        <dbReference type="Rhea" id="RHEA:32727"/>
        <dbReference type="ChEBI" id="CHEBI:15378"/>
        <dbReference type="ChEBI" id="CHEBI:16526"/>
        <dbReference type="ChEBI" id="CHEBI:57287"/>
        <dbReference type="ChEBI" id="CHEBI:57384"/>
        <dbReference type="ChEBI" id="CHEBI:90725"/>
        <dbReference type="ChEBI" id="CHEBI:90736"/>
        <dbReference type="EC" id="2.3.1.199"/>
    </reaction>
</comment>
<dbReference type="EC" id="2.3.1.199" evidence="10"/>
<keyword evidence="4 10" id="KW-0812">Transmembrane</keyword>
<evidence type="ECO:0000256" key="8">
    <source>
        <dbReference type="ARBA" id="ARBA00023136"/>
    </source>
</evidence>
<dbReference type="OrthoDB" id="434092at2759"/>
<dbReference type="GO" id="GO:0030148">
    <property type="term" value="P:sphingolipid biosynthetic process"/>
    <property type="evidence" value="ECO:0007669"/>
    <property type="project" value="TreeGrafter"/>
</dbReference>
<name>A0A9N9WT42_9DIPT</name>
<keyword evidence="3 10" id="KW-0808">Transferase</keyword>
<evidence type="ECO:0000256" key="10">
    <source>
        <dbReference type="RuleBase" id="RU361115"/>
    </source>
</evidence>
<keyword evidence="6 10" id="KW-1133">Transmembrane helix</keyword>
<dbReference type="AlphaFoldDB" id="A0A9N9WT42"/>